<comment type="caution">
    <text evidence="1">The sequence shown here is derived from an EMBL/GenBank/DDBJ whole genome shotgun (WGS) entry which is preliminary data.</text>
</comment>
<keyword evidence="2" id="KW-1185">Reference proteome</keyword>
<dbReference type="RefSeq" id="WP_163719583.1">
    <property type="nucleotide sequence ID" value="NZ_BLKZ01000002.1"/>
</dbReference>
<evidence type="ECO:0000313" key="1">
    <source>
        <dbReference type="EMBL" id="GFG93929.1"/>
    </source>
</evidence>
<evidence type="ECO:0000313" key="2">
    <source>
        <dbReference type="Proteomes" id="UP000465360"/>
    </source>
</evidence>
<dbReference type="AlphaFoldDB" id="A0A7I9YYX3"/>
<proteinExistence type="predicted"/>
<dbReference type="Proteomes" id="UP000465360">
    <property type="component" value="Unassembled WGS sequence"/>
</dbReference>
<name>A0A7I9YYX3_MYCBU</name>
<sequence>MTTAQTRPENRSADFAPVTPIKARACDPRRSRWRIRQRKIGTELKIMRRGAERC</sequence>
<dbReference type="EMBL" id="BLKZ01000002">
    <property type="protein sequence ID" value="GFG93929.1"/>
    <property type="molecule type" value="Genomic_DNA"/>
</dbReference>
<gene>
    <name evidence="1" type="ORF">MBOU_59710</name>
</gene>
<protein>
    <submittedName>
        <fullName evidence="1">Uncharacterized protein</fullName>
    </submittedName>
</protein>
<accession>A0A7I9YYX3</accession>
<reference evidence="1 2" key="1">
    <citation type="journal article" date="2019" name="Emerg. Microbes Infect.">
        <title>Comprehensive subspecies identification of 175 nontuberculous mycobacteria species based on 7547 genomic profiles.</title>
        <authorList>
            <person name="Matsumoto Y."/>
            <person name="Kinjo T."/>
            <person name="Motooka D."/>
            <person name="Nabeya D."/>
            <person name="Jung N."/>
            <person name="Uechi K."/>
            <person name="Horii T."/>
            <person name="Iida T."/>
            <person name="Fujita J."/>
            <person name="Nakamura S."/>
        </authorList>
    </citation>
    <scope>NUCLEOTIDE SEQUENCE [LARGE SCALE GENOMIC DNA]</scope>
    <source>
        <strain evidence="1 2">JCM 30725</strain>
    </source>
</reference>
<organism evidence="1 2">
    <name type="scientific">Mycobacterium bourgelatii</name>
    <dbReference type="NCBI Taxonomy" id="1273442"/>
    <lineage>
        <taxon>Bacteria</taxon>
        <taxon>Bacillati</taxon>
        <taxon>Actinomycetota</taxon>
        <taxon>Actinomycetes</taxon>
        <taxon>Mycobacteriales</taxon>
        <taxon>Mycobacteriaceae</taxon>
        <taxon>Mycobacterium</taxon>
    </lineage>
</organism>